<reference evidence="8" key="1">
    <citation type="submission" date="2019-05" db="EMBL/GenBank/DDBJ databases">
        <title>Annotation for the trematode Paragonimus heterotremus.</title>
        <authorList>
            <person name="Choi Y.-J."/>
        </authorList>
    </citation>
    <scope>NUCLEOTIDE SEQUENCE</scope>
    <source>
        <strain evidence="8">LC</strain>
    </source>
</reference>
<protein>
    <recommendedName>
        <fullName evidence="7">Vitellogenin domain-containing protein</fullName>
    </recommendedName>
</protein>
<dbReference type="InterPro" id="IPR011030">
    <property type="entry name" value="Lipovitellin_superhlx_dom"/>
</dbReference>
<dbReference type="OrthoDB" id="6233594at2759"/>
<dbReference type="Gene3D" id="2.30.230.10">
    <property type="entry name" value="Lipovitellin, beta-sheet shell regions, chain A"/>
    <property type="match status" value="1"/>
</dbReference>
<dbReference type="SUPFAM" id="SSF48431">
    <property type="entry name" value="Lipovitellin-phosvitin complex, superhelical domain"/>
    <property type="match status" value="1"/>
</dbReference>
<keyword evidence="9" id="KW-1185">Reference proteome</keyword>
<dbReference type="InterPro" id="IPR015816">
    <property type="entry name" value="Vitellinogen_b-sht_N"/>
</dbReference>
<dbReference type="SUPFAM" id="SSF56968">
    <property type="entry name" value="Lipovitellin-phosvitin complex, beta-sheet shell regions"/>
    <property type="match status" value="2"/>
</dbReference>
<gene>
    <name evidence="8" type="ORF">PHET_00113</name>
</gene>
<keyword evidence="1 6" id="KW-0732">Signal</keyword>
<comment type="caution">
    <text evidence="8">The sequence shown here is derived from an EMBL/GenBank/DDBJ whole genome shotgun (WGS) entry which is preliminary data.</text>
</comment>
<dbReference type="Pfam" id="PF01347">
    <property type="entry name" value="Vitellogenin_N"/>
    <property type="match status" value="1"/>
</dbReference>
<dbReference type="Pfam" id="PF09172">
    <property type="entry name" value="Vit_open_b-sht"/>
    <property type="match status" value="1"/>
</dbReference>
<evidence type="ECO:0000256" key="3">
    <source>
        <dbReference type="ARBA" id="ARBA00023157"/>
    </source>
</evidence>
<keyword evidence="2" id="KW-0758">Storage protein</keyword>
<comment type="caution">
    <text evidence="5">Lacks conserved residue(s) required for the propagation of feature annotation.</text>
</comment>
<sequence>MWTILLIVIFCSVPLSKQADVINSGEERIIDLDSHKTYEFEFFVKLKVTPQSNSNDSHVHDELRGLMEITRDVGCLTTIVLRHVTGSTLVTQRNNTKYMKAREDDIRSHFEKPIEFCYNNGRVTQVKMHNLDSTWSLNLKRALISQMQISTESLELLFYTTESDVSGECLTEYIPVKSESGIVTLVKRKYAAGCGSKVKLESVLSAYEVQPPTHSSKLSFLDGTSSCEVQIASNKTILQSDCEETLSIRSMTLQSEQWRTVVQTTTQLKLVGITESRNSKLDDANAVPTSLKFEYSDVFKDRETKPIGELQTMFRKIYSSEQNVHTEEFYKLIKQLRTLNKDQLNRLVISLLETNHREMRPHVVDILMAAGTEATLEFMFDNSETLGMKPRDKLKALRAVKNPSLKVMHILKRAMEENFHSEIPLTISSMVNRICKQHQNCKNEASVQRIFEMLMQYIPTNCEHHTHKQLKTIVTNFHAAGNLGLYADVDNLTNVIRSCFNNPRVDISVKVAAIESLRRIGCNSLVNEMLWNYLSEQNEDSEVRINAYRSYMYCPTAAKIKNSIRLLKNERSQQVGSYIYSYLKESLAAGSSNHPLKSVGQPFEQEILEAGKAFSLSSLSYSKHYARSLNIGKGLVFLEASIIFCPESPIPRSIAMNISLAVFGQMLNLIEVSIRTTEQRQIVKYIRHLFQRLTTEISIEAVQPDEFDSQDPNFALFILVSL</sequence>
<dbReference type="EMBL" id="LUCH01000025">
    <property type="protein sequence ID" value="KAF5406363.1"/>
    <property type="molecule type" value="Genomic_DNA"/>
</dbReference>
<feature type="signal peptide" evidence="6">
    <location>
        <begin position="1"/>
        <end position="19"/>
    </location>
</feature>
<dbReference type="GO" id="GO:0045735">
    <property type="term" value="F:nutrient reservoir activity"/>
    <property type="evidence" value="ECO:0007669"/>
    <property type="project" value="UniProtKB-KW"/>
</dbReference>
<evidence type="ECO:0000256" key="1">
    <source>
        <dbReference type="ARBA" id="ARBA00022729"/>
    </source>
</evidence>
<organism evidence="8 9">
    <name type="scientific">Paragonimus heterotremus</name>
    <dbReference type="NCBI Taxonomy" id="100268"/>
    <lineage>
        <taxon>Eukaryota</taxon>
        <taxon>Metazoa</taxon>
        <taxon>Spiralia</taxon>
        <taxon>Lophotrochozoa</taxon>
        <taxon>Platyhelminthes</taxon>
        <taxon>Trematoda</taxon>
        <taxon>Digenea</taxon>
        <taxon>Plagiorchiida</taxon>
        <taxon>Troglotremata</taxon>
        <taxon>Troglotrematidae</taxon>
        <taxon>Paragonimus</taxon>
    </lineage>
</organism>
<accession>A0A8J4TFG6</accession>
<dbReference type="Proteomes" id="UP000748531">
    <property type="component" value="Unassembled WGS sequence"/>
</dbReference>
<evidence type="ECO:0000256" key="6">
    <source>
        <dbReference type="SAM" id="SignalP"/>
    </source>
</evidence>
<evidence type="ECO:0000256" key="4">
    <source>
        <dbReference type="ARBA" id="ARBA00023180"/>
    </source>
</evidence>
<dbReference type="InterPro" id="IPR015817">
    <property type="entry name" value="Vitellinogen_open_b-sht_sub1"/>
</dbReference>
<keyword evidence="3" id="KW-1015">Disulfide bond</keyword>
<evidence type="ECO:0000259" key="7">
    <source>
        <dbReference type="PROSITE" id="PS51211"/>
    </source>
</evidence>
<dbReference type="InterPro" id="IPR015255">
    <property type="entry name" value="Vitellinogen_open_b-sht"/>
</dbReference>
<name>A0A8J4TFG6_9TREM</name>
<dbReference type="InterPro" id="IPR001747">
    <property type="entry name" value="Vitellogenin_N"/>
</dbReference>
<evidence type="ECO:0000313" key="8">
    <source>
        <dbReference type="EMBL" id="KAF5406363.1"/>
    </source>
</evidence>
<dbReference type="PANTHER" id="PTHR23345">
    <property type="entry name" value="VITELLOGENIN-RELATED"/>
    <property type="match status" value="1"/>
</dbReference>
<dbReference type="SMART" id="SM00638">
    <property type="entry name" value="LPD_N"/>
    <property type="match status" value="1"/>
</dbReference>
<dbReference type="AlphaFoldDB" id="A0A8J4TFG6"/>
<dbReference type="Gene3D" id="1.25.10.20">
    <property type="entry name" value="Vitellinogen, superhelical"/>
    <property type="match status" value="1"/>
</dbReference>
<keyword evidence="4" id="KW-0325">Glycoprotein</keyword>
<dbReference type="Gene3D" id="2.20.50.20">
    <property type="entry name" value="Lipovitellin. Chain A, domain 3"/>
    <property type="match status" value="1"/>
</dbReference>
<dbReference type="InterPro" id="IPR015819">
    <property type="entry name" value="Lipid_transp_b-sht_shell"/>
</dbReference>
<evidence type="ECO:0000256" key="2">
    <source>
        <dbReference type="ARBA" id="ARBA00022761"/>
    </source>
</evidence>
<evidence type="ECO:0000313" key="9">
    <source>
        <dbReference type="Proteomes" id="UP000748531"/>
    </source>
</evidence>
<feature type="domain" description="Vitellogenin" evidence="7">
    <location>
        <begin position="32"/>
        <end position="654"/>
    </location>
</feature>
<dbReference type="PANTHER" id="PTHR23345:SF15">
    <property type="entry name" value="VITELLOGENIN 1-RELATED"/>
    <property type="match status" value="1"/>
</dbReference>
<dbReference type="InterPro" id="IPR050733">
    <property type="entry name" value="Vitellogenin/Apolipophorin"/>
</dbReference>
<dbReference type="GO" id="GO:0005319">
    <property type="term" value="F:lipid transporter activity"/>
    <property type="evidence" value="ECO:0007669"/>
    <property type="project" value="InterPro"/>
</dbReference>
<feature type="chain" id="PRO_5035255292" description="Vitellogenin domain-containing protein" evidence="6">
    <location>
        <begin position="20"/>
        <end position="722"/>
    </location>
</feature>
<dbReference type="PROSITE" id="PS51211">
    <property type="entry name" value="VITELLOGENIN"/>
    <property type="match status" value="1"/>
</dbReference>
<proteinExistence type="predicted"/>
<evidence type="ECO:0000256" key="5">
    <source>
        <dbReference type="PROSITE-ProRule" id="PRU00557"/>
    </source>
</evidence>